<sequence length="66" mass="7568">MIGWAVRVFLIVAGTITGWFVARDATNFGVLQMFIMLMLITITVAGVALWPLLFNWIKQRKYPPNR</sequence>
<proteinExistence type="predicted"/>
<reference evidence="3" key="1">
    <citation type="submission" date="2017-11" db="EMBL/GenBank/DDBJ databases">
        <authorList>
            <person name="Kuznetsova I."/>
            <person name="Sazanova A."/>
            <person name="Chirak E."/>
            <person name="Safronova V."/>
            <person name="Willems A."/>
        </authorList>
    </citation>
    <scope>NUCLEOTIDE SEQUENCE [LARGE SCALE GENOMIC DNA]</scope>
    <source>
        <strain evidence="3">STM 196</strain>
    </source>
</reference>
<protein>
    <submittedName>
        <fullName evidence="2">Uncharacterized protein</fullName>
    </submittedName>
</protein>
<evidence type="ECO:0000313" key="2">
    <source>
        <dbReference type="EMBL" id="PSH63017.1"/>
    </source>
</evidence>
<organism evidence="2 3">
    <name type="scientific">Phyllobacterium brassicacearum</name>
    <dbReference type="NCBI Taxonomy" id="314235"/>
    <lineage>
        <taxon>Bacteria</taxon>
        <taxon>Pseudomonadati</taxon>
        <taxon>Pseudomonadota</taxon>
        <taxon>Alphaproteobacteria</taxon>
        <taxon>Hyphomicrobiales</taxon>
        <taxon>Phyllobacteriaceae</taxon>
        <taxon>Phyllobacterium</taxon>
    </lineage>
</organism>
<accession>A0A2P7B986</accession>
<dbReference type="Proteomes" id="UP000241444">
    <property type="component" value="Unassembled WGS sequence"/>
</dbReference>
<dbReference type="OrthoDB" id="8453239at2"/>
<evidence type="ECO:0000256" key="1">
    <source>
        <dbReference type="SAM" id="Phobius"/>
    </source>
</evidence>
<keyword evidence="3" id="KW-1185">Reference proteome</keyword>
<keyword evidence="1" id="KW-1133">Transmembrane helix</keyword>
<name>A0A2P7B986_9HYPH</name>
<keyword evidence="1" id="KW-0472">Membrane</keyword>
<gene>
    <name evidence="2" type="ORF">CU102_24475</name>
</gene>
<dbReference type="EMBL" id="PGGO01000026">
    <property type="protein sequence ID" value="PSH63017.1"/>
    <property type="molecule type" value="Genomic_DNA"/>
</dbReference>
<dbReference type="RefSeq" id="WP_106713696.1">
    <property type="nucleotide sequence ID" value="NZ_PGGO01000026.1"/>
</dbReference>
<comment type="caution">
    <text evidence="2">The sequence shown here is derived from an EMBL/GenBank/DDBJ whole genome shotgun (WGS) entry which is preliminary data.</text>
</comment>
<keyword evidence="1" id="KW-0812">Transmembrane</keyword>
<dbReference type="AlphaFoldDB" id="A0A2P7B986"/>
<feature type="transmembrane region" description="Helical" evidence="1">
    <location>
        <begin position="34"/>
        <end position="57"/>
    </location>
</feature>
<feature type="transmembrane region" description="Helical" evidence="1">
    <location>
        <begin position="5"/>
        <end position="22"/>
    </location>
</feature>
<evidence type="ECO:0000313" key="3">
    <source>
        <dbReference type="Proteomes" id="UP000241444"/>
    </source>
</evidence>